<keyword evidence="1" id="KW-1133">Transmembrane helix</keyword>
<feature type="transmembrane region" description="Helical" evidence="1">
    <location>
        <begin position="43"/>
        <end position="64"/>
    </location>
</feature>
<dbReference type="EMBL" id="CABDVU010000001">
    <property type="protein sequence ID" value="VTN11688.1"/>
    <property type="molecule type" value="Genomic_DNA"/>
</dbReference>
<dbReference type="AlphaFoldDB" id="A0A4U9D662"/>
<keyword evidence="1" id="KW-0472">Membrane</keyword>
<keyword evidence="1" id="KW-0812">Transmembrane</keyword>
<evidence type="ECO:0000313" key="3">
    <source>
        <dbReference type="Proteomes" id="UP000339249"/>
    </source>
</evidence>
<name>A0A4U9D662_RAOTE</name>
<sequence length="78" mass="8672">MNSKTESRPALDRSDERVQHNDGLFGVVRAQINRIKTGDLGTAPVIAGLIVISLVFTCSTRYLLRRITWLTCFLTAPP</sequence>
<gene>
    <name evidence="2" type="ORF">NCTC9185_03646</name>
</gene>
<organism evidence="2 3">
    <name type="scientific">Raoultella terrigena</name>
    <name type="common">Klebsiella terrigena</name>
    <dbReference type="NCBI Taxonomy" id="577"/>
    <lineage>
        <taxon>Bacteria</taxon>
        <taxon>Pseudomonadati</taxon>
        <taxon>Pseudomonadota</taxon>
        <taxon>Gammaproteobacteria</taxon>
        <taxon>Enterobacterales</taxon>
        <taxon>Enterobacteriaceae</taxon>
        <taxon>Klebsiella/Raoultella group</taxon>
        <taxon>Raoultella</taxon>
    </lineage>
</organism>
<reference evidence="2 3" key="1">
    <citation type="submission" date="2019-04" db="EMBL/GenBank/DDBJ databases">
        <authorList>
            <consortium name="Pathogen Informatics"/>
        </authorList>
    </citation>
    <scope>NUCLEOTIDE SEQUENCE [LARGE SCALE GENOMIC DNA]</scope>
    <source>
        <strain evidence="2 3">NCTC9185</strain>
    </source>
</reference>
<evidence type="ECO:0000256" key="1">
    <source>
        <dbReference type="SAM" id="Phobius"/>
    </source>
</evidence>
<accession>A0A4U9D662</accession>
<evidence type="ECO:0000313" key="2">
    <source>
        <dbReference type="EMBL" id="VTN11688.1"/>
    </source>
</evidence>
<dbReference type="Proteomes" id="UP000339249">
    <property type="component" value="Unassembled WGS sequence"/>
</dbReference>
<proteinExistence type="predicted"/>
<protein>
    <submittedName>
        <fullName evidence="2">Uncharacterized protein</fullName>
    </submittedName>
</protein>